<name>A0A915DMX9_9BILA</name>
<dbReference type="AlphaFoldDB" id="A0A915DMX9"/>
<proteinExistence type="predicted"/>
<protein>
    <submittedName>
        <fullName evidence="2">Uncharacterized protein</fullName>
    </submittedName>
</protein>
<dbReference type="Proteomes" id="UP000887574">
    <property type="component" value="Unplaced"/>
</dbReference>
<keyword evidence="1" id="KW-1185">Reference proteome</keyword>
<dbReference type="WBParaSite" id="jg21758">
    <property type="protein sequence ID" value="jg21758"/>
    <property type="gene ID" value="jg21758"/>
</dbReference>
<accession>A0A915DMX9</accession>
<sequence>MQNRVFVQNCEISQDPQHCAGYQQQQPPKVQMQRATRQQRDVAVEYFPKKRHHHRESANWVEGAVSGLFFRLSPKDLKDQKSTKRKNITSAISNKHRALRSAVVYDQLNKDNHSTVFGMEVTTLATENQYYWHPSGPHGSATLCRIPVDYSRIPESVVVYNVTDGKPNDKRIYWSAPKTPNGYVLAYRAKLIRDDGTNSISHAWSREFCVLFNDFEKDNGLVFLGLLDGHYTLETFLCSTLQDFSLHGESLHYLLC</sequence>
<evidence type="ECO:0000313" key="1">
    <source>
        <dbReference type="Proteomes" id="UP000887574"/>
    </source>
</evidence>
<organism evidence="1 2">
    <name type="scientific">Ditylenchus dipsaci</name>
    <dbReference type="NCBI Taxonomy" id="166011"/>
    <lineage>
        <taxon>Eukaryota</taxon>
        <taxon>Metazoa</taxon>
        <taxon>Ecdysozoa</taxon>
        <taxon>Nematoda</taxon>
        <taxon>Chromadorea</taxon>
        <taxon>Rhabditida</taxon>
        <taxon>Tylenchina</taxon>
        <taxon>Tylenchomorpha</taxon>
        <taxon>Sphaerularioidea</taxon>
        <taxon>Anguinidae</taxon>
        <taxon>Anguininae</taxon>
        <taxon>Ditylenchus</taxon>
    </lineage>
</organism>
<reference evidence="2" key="1">
    <citation type="submission" date="2022-11" db="UniProtKB">
        <authorList>
            <consortium name="WormBaseParasite"/>
        </authorList>
    </citation>
    <scope>IDENTIFICATION</scope>
</reference>
<evidence type="ECO:0000313" key="2">
    <source>
        <dbReference type="WBParaSite" id="jg21758"/>
    </source>
</evidence>